<comment type="caution">
    <text evidence="10">Lacks conserved residue(s) required for the propagation of feature annotation.</text>
</comment>
<evidence type="ECO:0000256" key="10">
    <source>
        <dbReference type="HAMAP-Rule" id="MF_01499"/>
    </source>
</evidence>
<feature type="domain" description="DAC" evidence="11">
    <location>
        <begin position="81"/>
        <end position="238"/>
    </location>
</feature>
<reference evidence="12 13" key="1">
    <citation type="submission" date="2018-06" db="EMBL/GenBank/DDBJ databases">
        <title>Extensive metabolic versatility and redundancy in microbially diverse, dynamic hydrothermal sediments.</title>
        <authorList>
            <person name="Dombrowski N."/>
            <person name="Teske A."/>
            <person name="Baker B.J."/>
        </authorList>
    </citation>
    <scope>NUCLEOTIDE SEQUENCE [LARGE SCALE GENOMIC DNA]</scope>
    <source>
        <strain evidence="12">B36_G15</strain>
    </source>
</reference>
<sequence>MSILGVIPIRPIDIFDILIISFFTYLFLRFIRGTRATSILIGLLVFILLSLIGRWLDLKGFNLIIDSVRAVWVVAFVIVFQPEIRNALARIGRQRFGRFFLKYEESPLIKELTESALYLAERKYGALIAIERSIGIQDIVATGTRIGASVSSQLLNTIFTPESPLHDGAVVIRGDQILAAGCVLPVSDNPNLLGTIGMRHRAAVGLSEQSDAVVIVVSEERGAISLAVRGKLLTNLDRVTLRRNLQSLLKGG</sequence>
<dbReference type="InterPro" id="IPR050338">
    <property type="entry name" value="DisA"/>
</dbReference>
<evidence type="ECO:0000256" key="6">
    <source>
        <dbReference type="ARBA" id="ARBA00022741"/>
    </source>
</evidence>
<comment type="catalytic activity">
    <reaction evidence="1 10">
        <text>2 ATP = 3',3'-c-di-AMP + 2 diphosphate</text>
        <dbReference type="Rhea" id="RHEA:35655"/>
        <dbReference type="ChEBI" id="CHEBI:30616"/>
        <dbReference type="ChEBI" id="CHEBI:33019"/>
        <dbReference type="ChEBI" id="CHEBI:71500"/>
        <dbReference type="EC" id="2.7.7.85"/>
    </reaction>
</comment>
<keyword evidence="8 10" id="KW-1133">Transmembrane helix</keyword>
<dbReference type="InterPro" id="IPR045585">
    <property type="entry name" value="CdaA_N"/>
</dbReference>
<dbReference type="PIRSF" id="PIRSF004793">
    <property type="entry name" value="UCP004793"/>
    <property type="match status" value="1"/>
</dbReference>
<dbReference type="SUPFAM" id="SSF143597">
    <property type="entry name" value="YojJ-like"/>
    <property type="match status" value="1"/>
</dbReference>
<dbReference type="InterPro" id="IPR003390">
    <property type="entry name" value="DNA_integrity_scan_DisA_N"/>
</dbReference>
<name>A0A660SGP7_UNCW3</name>
<evidence type="ECO:0000256" key="8">
    <source>
        <dbReference type="ARBA" id="ARBA00022989"/>
    </source>
</evidence>
<evidence type="ECO:0000256" key="9">
    <source>
        <dbReference type="ARBA" id="ARBA00023136"/>
    </source>
</evidence>
<evidence type="ECO:0000256" key="4">
    <source>
        <dbReference type="ARBA" id="ARBA00022692"/>
    </source>
</evidence>
<accession>A0A660SGP7</accession>
<dbReference type="PANTHER" id="PTHR34185">
    <property type="entry name" value="DIADENYLATE CYCLASE"/>
    <property type="match status" value="1"/>
</dbReference>
<keyword evidence="3 10" id="KW-0808">Transferase</keyword>
<keyword evidence="9 10" id="KW-0472">Membrane</keyword>
<comment type="subunit">
    <text evidence="10">Probably a homodimer.</text>
</comment>
<evidence type="ECO:0000256" key="3">
    <source>
        <dbReference type="ARBA" id="ARBA00022679"/>
    </source>
</evidence>
<protein>
    <recommendedName>
        <fullName evidence="10">Diadenylate cyclase</fullName>
        <shortName evidence="10">DAC</shortName>
        <ecNumber evidence="10">2.7.7.85</ecNumber>
    </recommendedName>
    <alternativeName>
        <fullName evidence="10">Cyclic-di-AMP synthase</fullName>
        <shortName evidence="10">c-di-AMP synthase</shortName>
    </alternativeName>
</protein>
<dbReference type="PROSITE" id="PS51794">
    <property type="entry name" value="DAC"/>
    <property type="match status" value="1"/>
</dbReference>
<comment type="function">
    <text evidence="10">Catalyzes the condensation of 2 ATP molecules into cyclic di-AMP (c-di-AMP), a second messenger used to regulate differing processes in different bacteria.</text>
</comment>
<keyword evidence="4 10" id="KW-0812">Transmembrane</keyword>
<dbReference type="HAMAP" id="MF_01499">
    <property type="entry name" value="DacA"/>
    <property type="match status" value="1"/>
</dbReference>
<gene>
    <name evidence="10" type="primary">dacA</name>
    <name evidence="12" type="ORF">DRP53_06850</name>
</gene>
<dbReference type="NCBIfam" id="TIGR00159">
    <property type="entry name" value="diadenylate cyclase CdaA"/>
    <property type="match status" value="1"/>
</dbReference>
<evidence type="ECO:0000256" key="5">
    <source>
        <dbReference type="ARBA" id="ARBA00022695"/>
    </source>
</evidence>
<dbReference type="EMBL" id="QNBE01000062">
    <property type="protein sequence ID" value="RKX69877.1"/>
    <property type="molecule type" value="Genomic_DNA"/>
</dbReference>
<evidence type="ECO:0000256" key="1">
    <source>
        <dbReference type="ARBA" id="ARBA00000877"/>
    </source>
</evidence>
<keyword evidence="2 10" id="KW-1003">Cell membrane</keyword>
<organism evidence="12 13">
    <name type="scientific">candidate division WOR-3 bacterium</name>
    <dbReference type="NCBI Taxonomy" id="2052148"/>
    <lineage>
        <taxon>Bacteria</taxon>
        <taxon>Bacteria division WOR-3</taxon>
    </lineage>
</organism>
<dbReference type="Pfam" id="PF02457">
    <property type="entry name" value="DAC"/>
    <property type="match status" value="1"/>
</dbReference>
<dbReference type="GO" id="GO:0004016">
    <property type="term" value="F:adenylate cyclase activity"/>
    <property type="evidence" value="ECO:0007669"/>
    <property type="project" value="UniProtKB-UniRule"/>
</dbReference>
<comment type="similarity">
    <text evidence="10">Belongs to the adenylate cyclase family. DacA/CdaA subfamily.</text>
</comment>
<dbReference type="EC" id="2.7.7.85" evidence="10"/>
<feature type="transmembrane region" description="Helical" evidence="10">
    <location>
        <begin position="12"/>
        <end position="31"/>
    </location>
</feature>
<evidence type="ECO:0000256" key="2">
    <source>
        <dbReference type="ARBA" id="ARBA00022475"/>
    </source>
</evidence>
<keyword evidence="5 10" id="KW-0548">Nucleotidyltransferase</keyword>
<dbReference type="GO" id="GO:0006171">
    <property type="term" value="P:cAMP biosynthetic process"/>
    <property type="evidence" value="ECO:0007669"/>
    <property type="project" value="InterPro"/>
</dbReference>
<dbReference type="InterPro" id="IPR014046">
    <property type="entry name" value="C-di-AMP_synthase"/>
</dbReference>
<keyword evidence="7 10" id="KW-0067">ATP-binding</keyword>
<dbReference type="InterPro" id="IPR034701">
    <property type="entry name" value="CdaA"/>
</dbReference>
<dbReference type="InterPro" id="IPR036888">
    <property type="entry name" value="DNA_integrity_DisA_N_sf"/>
</dbReference>
<dbReference type="Gene3D" id="3.40.1700.10">
    <property type="entry name" value="DNA integrity scanning protein, DisA, N-terminal domain"/>
    <property type="match status" value="1"/>
</dbReference>
<dbReference type="PANTHER" id="PTHR34185:SF1">
    <property type="entry name" value="DIADENYLATE CYCLASE"/>
    <property type="match status" value="1"/>
</dbReference>
<comment type="caution">
    <text evidence="12">The sequence shown here is derived from an EMBL/GenBank/DDBJ whole genome shotgun (WGS) entry which is preliminary data.</text>
</comment>
<evidence type="ECO:0000256" key="7">
    <source>
        <dbReference type="ARBA" id="ARBA00022840"/>
    </source>
</evidence>
<evidence type="ECO:0000313" key="12">
    <source>
        <dbReference type="EMBL" id="RKX69877.1"/>
    </source>
</evidence>
<dbReference type="GO" id="GO:0005524">
    <property type="term" value="F:ATP binding"/>
    <property type="evidence" value="ECO:0007669"/>
    <property type="project" value="UniProtKB-UniRule"/>
</dbReference>
<dbReference type="Pfam" id="PF19293">
    <property type="entry name" value="CdaA_N"/>
    <property type="match status" value="1"/>
</dbReference>
<dbReference type="GO" id="GO:0106408">
    <property type="term" value="F:diadenylate cyclase activity"/>
    <property type="evidence" value="ECO:0007669"/>
    <property type="project" value="UniProtKB-EC"/>
</dbReference>
<keyword evidence="6 10" id="KW-0547">Nucleotide-binding</keyword>
<evidence type="ECO:0000259" key="11">
    <source>
        <dbReference type="PROSITE" id="PS51794"/>
    </source>
</evidence>
<dbReference type="AlphaFoldDB" id="A0A660SGP7"/>
<evidence type="ECO:0000313" key="13">
    <source>
        <dbReference type="Proteomes" id="UP000268469"/>
    </source>
</evidence>
<proteinExistence type="inferred from homology"/>
<dbReference type="Proteomes" id="UP000268469">
    <property type="component" value="Unassembled WGS sequence"/>
</dbReference>
<dbReference type="FunFam" id="3.40.1700.10:FF:000002">
    <property type="entry name" value="Diadenylate cyclase"/>
    <property type="match status" value="1"/>
</dbReference>
<feature type="transmembrane region" description="Helical" evidence="10">
    <location>
        <begin position="38"/>
        <end position="56"/>
    </location>
</feature>